<dbReference type="OrthoDB" id="5592858at2759"/>
<reference evidence="3 4" key="1">
    <citation type="journal article" date="2015" name="Genome Biol. Evol.">
        <title>Phylogenomic analyses indicate that early fungi evolved digesting cell walls of algal ancestors of land plants.</title>
        <authorList>
            <person name="Chang Y."/>
            <person name="Wang S."/>
            <person name="Sekimoto S."/>
            <person name="Aerts A.L."/>
            <person name="Choi C."/>
            <person name="Clum A."/>
            <person name="LaButti K.M."/>
            <person name="Lindquist E.A."/>
            <person name="Yee Ngan C."/>
            <person name="Ohm R.A."/>
            <person name="Salamov A.A."/>
            <person name="Grigoriev I.V."/>
            <person name="Spatafora J.W."/>
            <person name="Berbee M.L."/>
        </authorList>
    </citation>
    <scope>NUCLEOTIDE SEQUENCE [LARGE SCALE GENOMIC DNA]</scope>
    <source>
        <strain evidence="3 4">NRRL 1564</strain>
    </source>
</reference>
<feature type="compositionally biased region" description="Basic and acidic residues" evidence="1">
    <location>
        <begin position="402"/>
        <end position="416"/>
    </location>
</feature>
<evidence type="ECO:0000313" key="3">
    <source>
        <dbReference type="EMBL" id="PIA12799.1"/>
    </source>
</evidence>
<feature type="region of interest" description="Disordered" evidence="1">
    <location>
        <begin position="237"/>
        <end position="259"/>
    </location>
</feature>
<feature type="compositionally biased region" description="Polar residues" evidence="1">
    <location>
        <begin position="296"/>
        <end position="307"/>
    </location>
</feature>
<feature type="compositionally biased region" description="Basic and acidic residues" evidence="1">
    <location>
        <begin position="382"/>
        <end position="394"/>
    </location>
</feature>
<gene>
    <name evidence="3" type="ORF">COEREDRAFT_94922</name>
</gene>
<sequence>MSSLGKVDNCSAQRYCTKDEETLSYNGQYVLQWNNEYPPLNSQSIVTVSVYSAYDLTNPVFTQSGVSNTNGVISLSPNAEWFSRYTGSNPINGENQRIYFAVYLQGNDPPPANSMLALQLTATPEEYAEILQQLHPSPSSSTSSIISDSSMLKSESDSHSDSSHSTQLMTTETLTVSSEPPSLSETDEPLDASERSGLSAGAIAGIVVGSFFGLLLLLLLLLIPLYRRRQRQRRMLEKSAAMAKANTSSSLGGRPGGGSDAAVAAVAAGAAVVGDVKPRPDSTSPSDTPLLLGGRPNNSFNSREGSIVDSQLSPRTAVYQPLNLESPRVMMNMPSSTRALGNTAVKSPDPILSTDDARQIGDIFRDALRKPPPVSEDGTSESPEKRESMLMHMDDLEEDSDWRERVASERMQRELEQEASVIRSVAMRAHGSDYSSSRPATSQSDNSPSDN</sequence>
<keyword evidence="2" id="KW-0472">Membrane</keyword>
<feature type="compositionally biased region" description="Polar residues" evidence="1">
    <location>
        <begin position="433"/>
        <end position="451"/>
    </location>
</feature>
<feature type="compositionally biased region" description="Polar residues" evidence="1">
    <location>
        <begin position="168"/>
        <end position="184"/>
    </location>
</feature>
<feature type="region of interest" description="Disordered" evidence="1">
    <location>
        <begin position="275"/>
        <end position="307"/>
    </location>
</feature>
<dbReference type="EMBL" id="KZ303569">
    <property type="protein sequence ID" value="PIA12799.1"/>
    <property type="molecule type" value="Genomic_DNA"/>
</dbReference>
<keyword evidence="4" id="KW-1185">Reference proteome</keyword>
<protein>
    <recommendedName>
        <fullName evidence="5">Mid2 domain-containing protein</fullName>
    </recommendedName>
</protein>
<keyword evidence="2" id="KW-1133">Transmembrane helix</keyword>
<evidence type="ECO:0000256" key="2">
    <source>
        <dbReference type="SAM" id="Phobius"/>
    </source>
</evidence>
<evidence type="ECO:0008006" key="5">
    <source>
        <dbReference type="Google" id="ProtNLM"/>
    </source>
</evidence>
<organism evidence="3 4">
    <name type="scientific">Coemansia reversa (strain ATCC 12441 / NRRL 1564)</name>
    <dbReference type="NCBI Taxonomy" id="763665"/>
    <lineage>
        <taxon>Eukaryota</taxon>
        <taxon>Fungi</taxon>
        <taxon>Fungi incertae sedis</taxon>
        <taxon>Zoopagomycota</taxon>
        <taxon>Kickxellomycotina</taxon>
        <taxon>Kickxellomycetes</taxon>
        <taxon>Kickxellales</taxon>
        <taxon>Kickxellaceae</taxon>
        <taxon>Coemansia</taxon>
    </lineage>
</organism>
<feature type="compositionally biased region" description="Low complexity" evidence="1">
    <location>
        <begin position="275"/>
        <end position="292"/>
    </location>
</feature>
<feature type="region of interest" description="Disordered" evidence="1">
    <location>
        <begin position="368"/>
        <end position="451"/>
    </location>
</feature>
<feature type="region of interest" description="Disordered" evidence="1">
    <location>
        <begin position="134"/>
        <end position="193"/>
    </location>
</feature>
<dbReference type="AlphaFoldDB" id="A0A2G5B1B5"/>
<evidence type="ECO:0000256" key="1">
    <source>
        <dbReference type="SAM" id="MobiDB-lite"/>
    </source>
</evidence>
<keyword evidence="2" id="KW-0812">Transmembrane</keyword>
<accession>A0A2G5B1B5</accession>
<evidence type="ECO:0000313" key="4">
    <source>
        <dbReference type="Proteomes" id="UP000242474"/>
    </source>
</evidence>
<proteinExistence type="predicted"/>
<feature type="compositionally biased region" description="Low complexity" evidence="1">
    <location>
        <begin position="134"/>
        <end position="153"/>
    </location>
</feature>
<dbReference type="STRING" id="763665.A0A2G5B1B5"/>
<feature type="transmembrane region" description="Helical" evidence="2">
    <location>
        <begin position="202"/>
        <end position="226"/>
    </location>
</feature>
<name>A0A2G5B1B5_COERN</name>
<dbReference type="Proteomes" id="UP000242474">
    <property type="component" value="Unassembled WGS sequence"/>
</dbReference>